<dbReference type="InterPro" id="IPR003329">
    <property type="entry name" value="Cytidylyl_trans"/>
</dbReference>
<dbReference type="SUPFAM" id="SSF53448">
    <property type="entry name" value="Nucleotide-diphospho-sugar transferases"/>
    <property type="match status" value="1"/>
</dbReference>
<accession>A0A0F9DVK3</accession>
<organism evidence="3">
    <name type="scientific">marine sediment metagenome</name>
    <dbReference type="NCBI Taxonomy" id="412755"/>
    <lineage>
        <taxon>unclassified sequences</taxon>
        <taxon>metagenomes</taxon>
        <taxon>ecological metagenomes</taxon>
    </lineage>
</organism>
<proteinExistence type="predicted"/>
<name>A0A0F9DVK3_9ZZZZ</name>
<reference evidence="3" key="1">
    <citation type="journal article" date="2015" name="Nature">
        <title>Complex archaea that bridge the gap between prokaryotes and eukaryotes.</title>
        <authorList>
            <person name="Spang A."/>
            <person name="Saw J.H."/>
            <person name="Jorgensen S.L."/>
            <person name="Zaremba-Niedzwiedzka K."/>
            <person name="Martijn J."/>
            <person name="Lind A.E."/>
            <person name="van Eijk R."/>
            <person name="Schleper C."/>
            <person name="Guy L."/>
            <person name="Ettema T.J."/>
        </authorList>
    </citation>
    <scope>NUCLEOTIDE SEQUENCE</scope>
</reference>
<dbReference type="GO" id="GO:0005829">
    <property type="term" value="C:cytosol"/>
    <property type="evidence" value="ECO:0007669"/>
    <property type="project" value="TreeGrafter"/>
</dbReference>
<evidence type="ECO:0000256" key="1">
    <source>
        <dbReference type="ARBA" id="ARBA00022679"/>
    </source>
</evidence>
<dbReference type="InterPro" id="IPR029044">
    <property type="entry name" value="Nucleotide-diphossugar_trans"/>
</dbReference>
<keyword evidence="2" id="KW-0548">Nucleotidyltransferase</keyword>
<evidence type="ECO:0000313" key="3">
    <source>
        <dbReference type="EMBL" id="KKL21716.1"/>
    </source>
</evidence>
<dbReference type="AlphaFoldDB" id="A0A0F9DVK3"/>
<dbReference type="PANTHER" id="PTHR42866">
    <property type="entry name" value="3-DEOXY-MANNO-OCTULOSONATE CYTIDYLYLTRANSFERASE"/>
    <property type="match status" value="1"/>
</dbReference>
<evidence type="ECO:0008006" key="4">
    <source>
        <dbReference type="Google" id="ProtNLM"/>
    </source>
</evidence>
<gene>
    <name evidence="3" type="ORF">LCGC14_2442660</name>
</gene>
<protein>
    <recommendedName>
        <fullName evidence="4">3-deoxy-manno-octulosonate cytidylyltransferase</fullName>
    </recommendedName>
</protein>
<dbReference type="Gene3D" id="3.90.550.10">
    <property type="entry name" value="Spore Coat Polysaccharide Biosynthesis Protein SpsA, Chain A"/>
    <property type="match status" value="1"/>
</dbReference>
<evidence type="ECO:0000256" key="2">
    <source>
        <dbReference type="ARBA" id="ARBA00022695"/>
    </source>
</evidence>
<comment type="caution">
    <text evidence="3">The sequence shown here is derived from an EMBL/GenBank/DDBJ whole genome shotgun (WGS) entry which is preliminary data.</text>
</comment>
<keyword evidence="1" id="KW-0808">Transferase</keyword>
<dbReference type="GO" id="GO:0008690">
    <property type="term" value="F:3-deoxy-manno-octulosonate cytidylyltransferase activity"/>
    <property type="evidence" value="ECO:0007669"/>
    <property type="project" value="TreeGrafter"/>
</dbReference>
<dbReference type="PANTHER" id="PTHR42866:SF2">
    <property type="entry name" value="3-DEOXY-MANNO-OCTULOSONATE CYTIDYLYLTRANSFERASE, MITOCHONDRIAL"/>
    <property type="match status" value="1"/>
</dbReference>
<dbReference type="Pfam" id="PF02348">
    <property type="entry name" value="CTP_transf_3"/>
    <property type="match status" value="1"/>
</dbReference>
<dbReference type="EMBL" id="LAZR01037625">
    <property type="protein sequence ID" value="KKL21716.1"/>
    <property type="molecule type" value="Genomic_DNA"/>
</dbReference>
<sequence length="256" mass="28434">MKMLVVLPVRLNSSRLPQKPLQLILGKPLLQRMVEEVLAMDLGAQHMVVAADSAEICVAVESWNGCGGMDVVLVDAPCRNGTERVARLFAQCPQYRDVDVVVNIQADQLLLPREAVLDAAAMVMDKGYPIGTVAVPQVICYDPYPMPHAVEVLVDVAGRCLGFWRVEAWNDEVVWAAPFVKVGRHVGVYAYSPEALRQWSRLSPTHEEMQFGLEQLRPLQAGVPIGAAWLHYAPPITIDTPADLQWLRQWAIKHLS</sequence>